<feature type="transmembrane region" description="Helical" evidence="6">
    <location>
        <begin position="104"/>
        <end position="125"/>
    </location>
</feature>
<organism evidence="7 8">
    <name type="scientific">Pedosphaera parvula (strain Ellin514)</name>
    <dbReference type="NCBI Taxonomy" id="320771"/>
    <lineage>
        <taxon>Bacteria</taxon>
        <taxon>Pseudomonadati</taxon>
        <taxon>Verrucomicrobiota</taxon>
        <taxon>Pedosphaerae</taxon>
        <taxon>Pedosphaerales</taxon>
        <taxon>Pedosphaeraceae</taxon>
        <taxon>Pedosphaera</taxon>
    </lineage>
</organism>
<dbReference type="RefSeq" id="WP_007418495.1">
    <property type="nucleotide sequence ID" value="NZ_ABOX02000067.1"/>
</dbReference>
<protein>
    <submittedName>
        <fullName evidence="7">Inner-membrane translocator</fullName>
    </submittedName>
</protein>
<feature type="transmembrane region" description="Helical" evidence="6">
    <location>
        <begin position="268"/>
        <end position="296"/>
    </location>
</feature>
<evidence type="ECO:0000256" key="2">
    <source>
        <dbReference type="ARBA" id="ARBA00022475"/>
    </source>
</evidence>
<sequence precursor="true">MKRLLQPILAVALGLALGLAITWFAGENPWHVLKILGHGAFGSGYDFGMTLFYATPLIFTGLSVAIAFHAGLFNIGAEGQLTLGALAAAAVGALWPGIPWPLGPMLAGVTAICAGTLWGAIPGWLRARHGSHEVINTIMLNFVAAGLASYVTLYLLKNPDSQNPETRPIGTGYLIHQFEIFGGAPVSAALPLAILATILVWVLLWRTALGFEIRAVGQNESAARAAGIDTARIRIIALSLAGGLAGMVGIGEVLGNAGKFRMGFSPDYGFLGIAVALLGQNRPAGIVAAALLFGALHKGTADLDLETEHVTRELSLVLQALIILSVSAEGLWSWMKKRGQT</sequence>
<comment type="caution">
    <text evidence="7">The sequence shown here is derived from an EMBL/GenBank/DDBJ whole genome shotgun (WGS) entry which is preliminary data.</text>
</comment>
<dbReference type="InterPro" id="IPR001851">
    <property type="entry name" value="ABC_transp_permease"/>
</dbReference>
<feature type="transmembrane region" description="Helical" evidence="6">
    <location>
        <begin position="137"/>
        <end position="156"/>
    </location>
</feature>
<evidence type="ECO:0000256" key="3">
    <source>
        <dbReference type="ARBA" id="ARBA00022692"/>
    </source>
</evidence>
<reference evidence="7 8" key="1">
    <citation type="journal article" date="2011" name="J. Bacteriol.">
        <title>Genome sequence of 'Pedosphaera parvula' Ellin514, an aerobic Verrucomicrobial isolate from pasture soil.</title>
        <authorList>
            <person name="Kant R."/>
            <person name="van Passel M.W."/>
            <person name="Sangwan P."/>
            <person name="Palva A."/>
            <person name="Lucas S."/>
            <person name="Copeland A."/>
            <person name="Lapidus A."/>
            <person name="Glavina Del Rio T."/>
            <person name="Dalin E."/>
            <person name="Tice H."/>
            <person name="Bruce D."/>
            <person name="Goodwin L."/>
            <person name="Pitluck S."/>
            <person name="Chertkov O."/>
            <person name="Larimer F.W."/>
            <person name="Land M.L."/>
            <person name="Hauser L."/>
            <person name="Brettin T.S."/>
            <person name="Detter J.C."/>
            <person name="Han S."/>
            <person name="de Vos W.M."/>
            <person name="Janssen P.H."/>
            <person name="Smidt H."/>
        </authorList>
    </citation>
    <scope>NUCLEOTIDE SEQUENCE [LARGE SCALE GENOMIC DNA]</scope>
    <source>
        <strain evidence="7 8">Ellin514</strain>
    </source>
</reference>
<evidence type="ECO:0000313" key="7">
    <source>
        <dbReference type="EMBL" id="EEF57477.1"/>
    </source>
</evidence>
<dbReference type="OrthoDB" id="45037at2"/>
<keyword evidence="8" id="KW-1185">Reference proteome</keyword>
<keyword evidence="2" id="KW-1003">Cell membrane</keyword>
<evidence type="ECO:0000313" key="8">
    <source>
        <dbReference type="Proteomes" id="UP000003688"/>
    </source>
</evidence>
<dbReference type="EMBL" id="ABOX02000067">
    <property type="protein sequence ID" value="EEF57477.1"/>
    <property type="molecule type" value="Genomic_DNA"/>
</dbReference>
<gene>
    <name evidence="7" type="ORF">Cflav_PD0511</name>
</gene>
<dbReference type="Proteomes" id="UP000003688">
    <property type="component" value="Unassembled WGS sequence"/>
</dbReference>
<evidence type="ECO:0000256" key="4">
    <source>
        <dbReference type="ARBA" id="ARBA00022989"/>
    </source>
</evidence>
<feature type="transmembrane region" description="Helical" evidence="6">
    <location>
        <begin position="180"/>
        <end position="204"/>
    </location>
</feature>
<feature type="transmembrane region" description="Helical" evidence="6">
    <location>
        <begin position="51"/>
        <end position="73"/>
    </location>
</feature>
<keyword evidence="5 6" id="KW-0472">Membrane</keyword>
<dbReference type="PANTHER" id="PTHR47089:SF1">
    <property type="entry name" value="GUANOSINE ABC TRANSPORTER PERMEASE PROTEIN NUPP"/>
    <property type="match status" value="1"/>
</dbReference>
<keyword evidence="4 6" id="KW-1133">Transmembrane helix</keyword>
<dbReference type="GO" id="GO:0005886">
    <property type="term" value="C:plasma membrane"/>
    <property type="evidence" value="ECO:0007669"/>
    <property type="project" value="UniProtKB-SubCell"/>
</dbReference>
<proteinExistence type="predicted"/>
<dbReference type="Pfam" id="PF02653">
    <property type="entry name" value="BPD_transp_2"/>
    <property type="match status" value="1"/>
</dbReference>
<dbReference type="GO" id="GO:0022857">
    <property type="term" value="F:transmembrane transporter activity"/>
    <property type="evidence" value="ECO:0007669"/>
    <property type="project" value="InterPro"/>
</dbReference>
<dbReference type="CDD" id="cd06580">
    <property type="entry name" value="TM_PBP1_transp_TpRbsC_like"/>
    <property type="match status" value="1"/>
</dbReference>
<name>B9XRR2_PEDPL</name>
<dbReference type="STRING" id="320771.Cflav_PD0511"/>
<accession>B9XRR2</accession>
<dbReference type="PANTHER" id="PTHR47089">
    <property type="entry name" value="ABC TRANSPORTER, PERMEASE PROTEIN"/>
    <property type="match status" value="1"/>
</dbReference>
<dbReference type="AlphaFoldDB" id="B9XRR2"/>
<evidence type="ECO:0000256" key="5">
    <source>
        <dbReference type="ARBA" id="ARBA00023136"/>
    </source>
</evidence>
<keyword evidence="3 6" id="KW-0812">Transmembrane</keyword>
<evidence type="ECO:0000256" key="1">
    <source>
        <dbReference type="ARBA" id="ARBA00004651"/>
    </source>
</evidence>
<evidence type="ECO:0000256" key="6">
    <source>
        <dbReference type="SAM" id="Phobius"/>
    </source>
</evidence>
<comment type="subcellular location">
    <subcellularLocation>
        <location evidence="1">Cell membrane</location>
        <topology evidence="1">Multi-pass membrane protein</topology>
    </subcellularLocation>
</comment>
<feature type="transmembrane region" description="Helical" evidence="6">
    <location>
        <begin position="80"/>
        <end position="98"/>
    </location>
</feature>